<evidence type="ECO:0000256" key="3">
    <source>
        <dbReference type="SAM" id="Phobius"/>
    </source>
</evidence>
<dbReference type="InterPro" id="IPR004474">
    <property type="entry name" value="LytR_CpsA_psr"/>
</dbReference>
<accession>A0ABN0XF28</accession>
<comment type="similarity">
    <text evidence="1">Belongs to the LytR/CpsA/Psr (LCP) family.</text>
</comment>
<evidence type="ECO:0000259" key="4">
    <source>
        <dbReference type="Pfam" id="PF03816"/>
    </source>
</evidence>
<feature type="compositionally biased region" description="Acidic residues" evidence="2">
    <location>
        <begin position="343"/>
        <end position="354"/>
    </location>
</feature>
<organism evidence="5 6">
    <name type="scientific">Alkalibacterium iburiense</name>
    <dbReference type="NCBI Taxonomy" id="290589"/>
    <lineage>
        <taxon>Bacteria</taxon>
        <taxon>Bacillati</taxon>
        <taxon>Bacillota</taxon>
        <taxon>Bacilli</taxon>
        <taxon>Lactobacillales</taxon>
        <taxon>Carnobacteriaceae</taxon>
        <taxon>Alkalibacterium</taxon>
    </lineage>
</organism>
<evidence type="ECO:0000313" key="5">
    <source>
        <dbReference type="EMBL" id="GAA0362545.1"/>
    </source>
</evidence>
<dbReference type="Gene3D" id="3.40.630.190">
    <property type="entry name" value="LCP protein"/>
    <property type="match status" value="1"/>
</dbReference>
<comment type="caution">
    <text evidence="5">The sequence shown here is derived from an EMBL/GenBank/DDBJ whole genome shotgun (WGS) entry which is preliminary data.</text>
</comment>
<keyword evidence="6" id="KW-1185">Reference proteome</keyword>
<dbReference type="InterPro" id="IPR050922">
    <property type="entry name" value="LytR/CpsA/Psr_CW_biosynth"/>
</dbReference>
<dbReference type="Proteomes" id="UP001501166">
    <property type="component" value="Unassembled WGS sequence"/>
</dbReference>
<evidence type="ECO:0000256" key="1">
    <source>
        <dbReference type="ARBA" id="ARBA00006068"/>
    </source>
</evidence>
<name>A0ABN0XF28_9LACT</name>
<sequence length="354" mass="39697">MRSERHIKKQKRKTWIKRIILILGILISFAVGTAAGYYGNLIQNFLTNISDEASEEPEDTTEQDETIADLHPISILILGLDDVGGGPQRSDTMMVATINPEQESVKLVSIPRDTLITLPGTDRLEKFNAVYPIYGIEGLKDFVEDYLRIPIHFHATLSFQGLVDLVDAVGGITVDSDLSFTVQDSEENMDAIEIEEGIQTLDGEKALGYARMRKQDPRGDFGRQERQREVIQALANEVLSLRSFTNIAPILNAISPNLSTNMSSQQIMSVASNYSSAAQNIESMEMSGVADYVYIPTYNQELYVWLPYEETLSTIQETLREHMELDPLTNGDDTLYETIEGGPNEEDEDDIEYE</sequence>
<keyword evidence="3" id="KW-0472">Membrane</keyword>
<keyword evidence="3" id="KW-0812">Transmembrane</keyword>
<reference evidence="6" key="1">
    <citation type="journal article" date="2019" name="Int. J. Syst. Evol. Microbiol.">
        <title>The Global Catalogue of Microorganisms (GCM) 10K type strain sequencing project: providing services to taxonomists for standard genome sequencing and annotation.</title>
        <authorList>
            <consortium name="The Broad Institute Genomics Platform"/>
            <consortium name="The Broad Institute Genome Sequencing Center for Infectious Disease"/>
            <person name="Wu L."/>
            <person name="Ma J."/>
        </authorList>
    </citation>
    <scope>NUCLEOTIDE SEQUENCE [LARGE SCALE GENOMIC DNA]</scope>
    <source>
        <strain evidence="6">JCM 12662</strain>
    </source>
</reference>
<feature type="domain" description="Cell envelope-related transcriptional attenuator" evidence="4">
    <location>
        <begin position="89"/>
        <end position="238"/>
    </location>
</feature>
<dbReference type="EMBL" id="BAAACW010000086">
    <property type="protein sequence ID" value="GAA0362545.1"/>
    <property type="molecule type" value="Genomic_DNA"/>
</dbReference>
<feature type="region of interest" description="Disordered" evidence="2">
    <location>
        <begin position="327"/>
        <end position="354"/>
    </location>
</feature>
<evidence type="ECO:0000256" key="2">
    <source>
        <dbReference type="SAM" id="MobiDB-lite"/>
    </source>
</evidence>
<dbReference type="Pfam" id="PF03816">
    <property type="entry name" value="LytR_cpsA_psr"/>
    <property type="match status" value="1"/>
</dbReference>
<dbReference type="PANTHER" id="PTHR33392">
    <property type="entry name" value="POLYISOPRENYL-TEICHOIC ACID--PEPTIDOGLYCAN TEICHOIC ACID TRANSFERASE TAGU"/>
    <property type="match status" value="1"/>
</dbReference>
<dbReference type="NCBIfam" id="TIGR00350">
    <property type="entry name" value="lytR_cpsA_psr"/>
    <property type="match status" value="1"/>
</dbReference>
<gene>
    <name evidence="5" type="ORF">GCM10008932_13880</name>
</gene>
<dbReference type="PANTHER" id="PTHR33392:SF6">
    <property type="entry name" value="POLYISOPRENYL-TEICHOIC ACID--PEPTIDOGLYCAN TEICHOIC ACID TRANSFERASE TAGU"/>
    <property type="match status" value="1"/>
</dbReference>
<feature type="transmembrane region" description="Helical" evidence="3">
    <location>
        <begin position="20"/>
        <end position="39"/>
    </location>
</feature>
<evidence type="ECO:0000313" key="6">
    <source>
        <dbReference type="Proteomes" id="UP001501166"/>
    </source>
</evidence>
<proteinExistence type="inferred from homology"/>
<dbReference type="RefSeq" id="WP_343755067.1">
    <property type="nucleotide sequence ID" value="NZ_BAAACW010000086.1"/>
</dbReference>
<keyword evidence="3" id="KW-1133">Transmembrane helix</keyword>
<protein>
    <submittedName>
        <fullName evidence="5">LCP family protein</fullName>
    </submittedName>
</protein>